<keyword evidence="7" id="KW-0539">Nucleus</keyword>
<dbReference type="PANTHER" id="PTHR22930">
    <property type="match status" value="1"/>
</dbReference>
<keyword evidence="6" id="KW-0378">Hydrolase</keyword>
<dbReference type="PANTHER" id="PTHR22930:SF268">
    <property type="entry name" value="NUCLEASE HARBI1"/>
    <property type="match status" value="1"/>
</dbReference>
<evidence type="ECO:0000256" key="1">
    <source>
        <dbReference type="ARBA" id="ARBA00001968"/>
    </source>
</evidence>
<evidence type="ECO:0000256" key="6">
    <source>
        <dbReference type="ARBA" id="ARBA00022801"/>
    </source>
</evidence>
<sequence length="344" mass="39291">MKFYFKHSSETVSRHFHQVLRAIISLDDVFLKQPDGLKCPQEIKDNTKFWPYFKDCIGAIDGSYFRVKVSNDVVQRYRGRKYYPTQNVLAACSFDLKFTYVLPGWEGSTSNSRILDNALMRDFDKLIVPQENAQEVFNLRHSSLRNAIEITFGVLKKRFPIIASGTEPHYLVDTQSDIILACCILHNYLMGIDPDERLIAKVDRELFSEEAEFESMVLSLAKKCKEGEILREKIVMDIWNIVKALKYTKVHTHEHLNLDTNLLEIMNKLSILLGKDRAIGSLAAVVATLDRSNLQNCTEEQLFEEIAKIGGMSDVSHMKAYQALTSDVSAAQAFLACPIDRRKL</sequence>
<reference evidence="9 10" key="1">
    <citation type="journal article" date="2018" name="PLoS Genet.">
        <title>Population sequencing reveals clonal diversity and ancestral inbreeding in the grapevine cultivar Chardonnay.</title>
        <authorList>
            <person name="Roach M.J."/>
            <person name="Johnson D.L."/>
            <person name="Bohlmann J."/>
            <person name="van Vuuren H.J."/>
            <person name="Jones S.J."/>
            <person name="Pretorius I.S."/>
            <person name="Schmidt S.A."/>
            <person name="Borneman A.R."/>
        </authorList>
    </citation>
    <scope>NUCLEOTIDE SEQUENCE [LARGE SCALE GENOMIC DNA]</scope>
    <source>
        <strain evidence="10">cv. Chardonnay</strain>
        <tissue evidence="9">Leaf</tissue>
    </source>
</reference>
<protein>
    <recommendedName>
        <fullName evidence="8">DDE Tnp4 domain-containing protein</fullName>
    </recommendedName>
</protein>
<name>A0A438FWM5_VITVI</name>
<accession>A0A438FWM5</accession>
<proteinExistence type="inferred from homology"/>
<dbReference type="AlphaFoldDB" id="A0A438FWM5"/>
<evidence type="ECO:0000259" key="8">
    <source>
        <dbReference type="Pfam" id="PF13359"/>
    </source>
</evidence>
<keyword evidence="5" id="KW-0479">Metal-binding</keyword>
<evidence type="ECO:0000256" key="7">
    <source>
        <dbReference type="ARBA" id="ARBA00023242"/>
    </source>
</evidence>
<evidence type="ECO:0000313" key="10">
    <source>
        <dbReference type="Proteomes" id="UP000288805"/>
    </source>
</evidence>
<evidence type="ECO:0000256" key="2">
    <source>
        <dbReference type="ARBA" id="ARBA00004123"/>
    </source>
</evidence>
<dbReference type="Proteomes" id="UP000288805">
    <property type="component" value="Unassembled WGS sequence"/>
</dbReference>
<comment type="caution">
    <text evidence="9">The sequence shown here is derived from an EMBL/GenBank/DDBJ whole genome shotgun (WGS) entry which is preliminary data.</text>
</comment>
<feature type="domain" description="DDE Tnp4" evidence="8">
    <location>
        <begin position="131"/>
        <end position="187"/>
    </location>
</feature>
<keyword evidence="4" id="KW-0540">Nuclease</keyword>
<dbReference type="GO" id="GO:0005634">
    <property type="term" value="C:nucleus"/>
    <property type="evidence" value="ECO:0007669"/>
    <property type="project" value="UniProtKB-SubCell"/>
</dbReference>
<comment type="subcellular location">
    <subcellularLocation>
        <location evidence="2">Nucleus</location>
    </subcellularLocation>
</comment>
<evidence type="ECO:0000256" key="3">
    <source>
        <dbReference type="ARBA" id="ARBA00006958"/>
    </source>
</evidence>
<dbReference type="GO" id="GO:0046872">
    <property type="term" value="F:metal ion binding"/>
    <property type="evidence" value="ECO:0007669"/>
    <property type="project" value="UniProtKB-KW"/>
</dbReference>
<dbReference type="GO" id="GO:0016787">
    <property type="term" value="F:hydrolase activity"/>
    <property type="evidence" value="ECO:0007669"/>
    <property type="project" value="UniProtKB-KW"/>
</dbReference>
<comment type="cofactor">
    <cofactor evidence="1">
        <name>a divalent metal cation</name>
        <dbReference type="ChEBI" id="CHEBI:60240"/>
    </cofactor>
</comment>
<comment type="similarity">
    <text evidence="3">Belongs to the HARBI1 family.</text>
</comment>
<dbReference type="InterPro" id="IPR045249">
    <property type="entry name" value="HARBI1-like"/>
</dbReference>
<dbReference type="EMBL" id="QGNW01000722">
    <property type="protein sequence ID" value="RVW64362.1"/>
    <property type="molecule type" value="Genomic_DNA"/>
</dbReference>
<organism evidence="9 10">
    <name type="scientific">Vitis vinifera</name>
    <name type="common">Grape</name>
    <dbReference type="NCBI Taxonomy" id="29760"/>
    <lineage>
        <taxon>Eukaryota</taxon>
        <taxon>Viridiplantae</taxon>
        <taxon>Streptophyta</taxon>
        <taxon>Embryophyta</taxon>
        <taxon>Tracheophyta</taxon>
        <taxon>Spermatophyta</taxon>
        <taxon>Magnoliopsida</taxon>
        <taxon>eudicotyledons</taxon>
        <taxon>Gunneridae</taxon>
        <taxon>Pentapetalae</taxon>
        <taxon>rosids</taxon>
        <taxon>Vitales</taxon>
        <taxon>Vitaceae</taxon>
        <taxon>Viteae</taxon>
        <taxon>Vitis</taxon>
    </lineage>
</organism>
<dbReference type="GO" id="GO:0004518">
    <property type="term" value="F:nuclease activity"/>
    <property type="evidence" value="ECO:0007669"/>
    <property type="project" value="UniProtKB-KW"/>
</dbReference>
<evidence type="ECO:0000256" key="5">
    <source>
        <dbReference type="ARBA" id="ARBA00022723"/>
    </source>
</evidence>
<gene>
    <name evidence="9" type="ORF">CK203_046994</name>
</gene>
<dbReference type="InterPro" id="IPR027806">
    <property type="entry name" value="HARBI1_dom"/>
</dbReference>
<dbReference type="Pfam" id="PF13359">
    <property type="entry name" value="DDE_Tnp_4"/>
    <property type="match status" value="1"/>
</dbReference>
<evidence type="ECO:0000256" key="4">
    <source>
        <dbReference type="ARBA" id="ARBA00022722"/>
    </source>
</evidence>
<evidence type="ECO:0000313" key="9">
    <source>
        <dbReference type="EMBL" id="RVW64362.1"/>
    </source>
</evidence>